<proteinExistence type="predicted"/>
<dbReference type="WBParaSite" id="JU765_v2.g16681.t1">
    <property type="protein sequence ID" value="JU765_v2.g16681.t1"/>
    <property type="gene ID" value="JU765_v2.g16681"/>
</dbReference>
<evidence type="ECO:0000313" key="1">
    <source>
        <dbReference type="Proteomes" id="UP000887576"/>
    </source>
</evidence>
<sequence>MGLPMVQVFMIMARQMSKPVADVIMRYGKNHPIFRNKLLIPVGRNIVQFSTRLRMKNLGLGAPTTVAPVSEATALEQASDLIQQIVIFSYSVGVFAAYYYYQKANEKESVSFDHLGQMKDDMDAKFFELNRRLDMIEKQLKYTLESKSLLGGLLTRSQSAPEFTSKSEVPSRPQLTRTVSSIPFDEAVSKLTSSSGRQV</sequence>
<protein>
    <submittedName>
        <fullName evidence="2">OPA3-like protein</fullName>
    </submittedName>
</protein>
<accession>A0AC34QIW4</accession>
<organism evidence="1 2">
    <name type="scientific">Panagrolaimus sp. JU765</name>
    <dbReference type="NCBI Taxonomy" id="591449"/>
    <lineage>
        <taxon>Eukaryota</taxon>
        <taxon>Metazoa</taxon>
        <taxon>Ecdysozoa</taxon>
        <taxon>Nematoda</taxon>
        <taxon>Chromadorea</taxon>
        <taxon>Rhabditida</taxon>
        <taxon>Tylenchina</taxon>
        <taxon>Panagrolaimomorpha</taxon>
        <taxon>Panagrolaimoidea</taxon>
        <taxon>Panagrolaimidae</taxon>
        <taxon>Panagrolaimus</taxon>
    </lineage>
</organism>
<name>A0AC34QIW4_9BILA</name>
<evidence type="ECO:0000313" key="2">
    <source>
        <dbReference type="WBParaSite" id="JU765_v2.g16681.t1"/>
    </source>
</evidence>
<reference evidence="2" key="1">
    <citation type="submission" date="2022-11" db="UniProtKB">
        <authorList>
            <consortium name="WormBaseParasite"/>
        </authorList>
    </citation>
    <scope>IDENTIFICATION</scope>
</reference>
<dbReference type="Proteomes" id="UP000887576">
    <property type="component" value="Unplaced"/>
</dbReference>